<gene>
    <name evidence="2" type="ORF">TPC1_31419</name>
</gene>
<feature type="non-terminal residue" evidence="2">
    <location>
        <position position="1"/>
    </location>
</feature>
<keyword evidence="1" id="KW-0175">Coiled coil</keyword>
<reference evidence="2" key="1">
    <citation type="submission" date="2015-07" db="EMBL/GenBank/DDBJ databases">
        <title>Adaptation to a free-living lifestyle via gene acquisitions in the diplomonad Trepomonas sp. PC1.</title>
        <authorList>
            <person name="Xu F."/>
            <person name="Jerlstrom-Hultqvist J."/>
            <person name="Kolisko M."/>
            <person name="Simpson A.G.B."/>
            <person name="Roger A.J."/>
            <person name="Svard S.G."/>
            <person name="Andersson J.O."/>
        </authorList>
    </citation>
    <scope>NUCLEOTIDE SEQUENCE</scope>
    <source>
        <strain evidence="2">PC1</strain>
    </source>
</reference>
<organism evidence="2">
    <name type="scientific">Trepomonas sp. PC1</name>
    <dbReference type="NCBI Taxonomy" id="1076344"/>
    <lineage>
        <taxon>Eukaryota</taxon>
        <taxon>Metamonada</taxon>
        <taxon>Diplomonadida</taxon>
        <taxon>Hexamitidae</taxon>
        <taxon>Hexamitinae</taxon>
        <taxon>Trepomonas</taxon>
    </lineage>
</organism>
<proteinExistence type="predicted"/>
<dbReference type="AlphaFoldDB" id="A0A146K025"/>
<sequence length="359" mass="42345">LFNLCSIGNDLHFIFQNNKIQLINSQCESLGFINADINYTVMQENIFYPSHYQSVFYQGSHYVQIFTSVYFLNQNGLQLVGKIPNHRRACYCFKFLNIGDELFVSNSYSMFQVFKTHLQLVQTPLKFCNPCFYQFSDTFLLEYLDNRDNNHPWHLQQIEKTDKGFTGAEILSKPEDQATSFCFGGVLQYQDSWDDPRKITVFNMLTRKFQDFDDNIVLKRYCHYVSMPEFDLFEYGLLPGREYYEQLDGGLQLLQKVQQIMEDQLQLQIQHSTGAEYAFIMMNLDRFTLNQNQLSFVKKMAERFFLGQTFYNEQIDVQKEKEKENKNLEMELEALKQAVRLIEHVNEEACQSIAERGAQ</sequence>
<evidence type="ECO:0000313" key="2">
    <source>
        <dbReference type="EMBL" id="JAP89086.1"/>
    </source>
</evidence>
<feature type="coiled-coil region" evidence="1">
    <location>
        <begin position="311"/>
        <end position="348"/>
    </location>
</feature>
<dbReference type="EMBL" id="GDID01007520">
    <property type="protein sequence ID" value="JAP89086.1"/>
    <property type="molecule type" value="Transcribed_RNA"/>
</dbReference>
<name>A0A146K025_9EUKA</name>
<protein>
    <submittedName>
        <fullName evidence="2">Uncharacterized protein</fullName>
    </submittedName>
</protein>
<accession>A0A146K025</accession>
<evidence type="ECO:0000256" key="1">
    <source>
        <dbReference type="SAM" id="Coils"/>
    </source>
</evidence>